<dbReference type="AlphaFoldDB" id="A0A6V8Q149"/>
<gene>
    <name evidence="1" type="ORF">HKBW3S44_01504</name>
</gene>
<organism evidence="1 2">
    <name type="scientific">Candidatus Hakubella thermalkaliphila</name>
    <dbReference type="NCBI Taxonomy" id="2754717"/>
    <lineage>
        <taxon>Bacteria</taxon>
        <taxon>Bacillati</taxon>
        <taxon>Actinomycetota</taxon>
        <taxon>Actinomycetota incertae sedis</taxon>
        <taxon>Candidatus Hakubellales</taxon>
        <taxon>Candidatus Hakubellaceae</taxon>
        <taxon>Candidatus Hakubella</taxon>
    </lineage>
</organism>
<name>A0A6V8Q149_9ACTN</name>
<reference evidence="1 2" key="1">
    <citation type="journal article" date="2020" name="Front. Microbiol.">
        <title>Single-cell genomics of novel Actinobacteria with the Wood-Ljungdahl pathway discovered in a serpentinizing system.</title>
        <authorList>
            <person name="Merino N."/>
            <person name="Kawai M."/>
            <person name="Boyd E.S."/>
            <person name="Colman D.R."/>
            <person name="McGlynn S.E."/>
            <person name="Nealson K.H."/>
            <person name="Kurokawa K."/>
            <person name="Hongoh Y."/>
        </authorList>
    </citation>
    <scope>NUCLEOTIDE SEQUENCE [LARGE SCALE GENOMIC DNA]</scope>
    <source>
        <strain evidence="1 2">S44</strain>
    </source>
</reference>
<sequence>FQSLLGIGLLSHVDIPEADVPKVRAFQSLLGIGLLSHSRNRNQYLRYLMFQSLLGIGLLSH</sequence>
<accession>A0A6V8Q149</accession>
<evidence type="ECO:0000313" key="1">
    <source>
        <dbReference type="EMBL" id="GFP37824.1"/>
    </source>
</evidence>
<protein>
    <submittedName>
        <fullName evidence="1">Uncharacterized protein</fullName>
    </submittedName>
</protein>
<proteinExistence type="predicted"/>
<comment type="caution">
    <text evidence="1">The sequence shown here is derived from an EMBL/GenBank/DDBJ whole genome shotgun (WGS) entry which is preliminary data.</text>
</comment>
<dbReference type="EMBL" id="BLSC01000177">
    <property type="protein sequence ID" value="GFP37824.1"/>
    <property type="molecule type" value="Genomic_DNA"/>
</dbReference>
<evidence type="ECO:0000313" key="2">
    <source>
        <dbReference type="Proteomes" id="UP000561271"/>
    </source>
</evidence>
<feature type="non-terminal residue" evidence="1">
    <location>
        <position position="1"/>
    </location>
</feature>
<dbReference type="Proteomes" id="UP000561271">
    <property type="component" value="Unassembled WGS sequence"/>
</dbReference>